<dbReference type="AlphaFoldDB" id="A0A2Z3LG43"/>
<organism evidence="1 2">
    <name type="scientific">Candidatus Cardinium hertigii</name>
    <dbReference type="NCBI Taxonomy" id="247481"/>
    <lineage>
        <taxon>Bacteria</taxon>
        <taxon>Pseudomonadati</taxon>
        <taxon>Bacteroidota</taxon>
        <taxon>Cytophagia</taxon>
        <taxon>Cytophagales</taxon>
        <taxon>Amoebophilaceae</taxon>
        <taxon>Candidatus Cardinium</taxon>
    </lineage>
</organism>
<name>A0A2Z3LG43_9BACT</name>
<reference evidence="1 2" key="1">
    <citation type="submission" date="2018-05" db="EMBL/GenBank/DDBJ databases">
        <title>Candidatus Cardinium hertigii Genome Assembly.</title>
        <authorList>
            <person name="Showmaker K.C."/>
            <person name="Walden K.O."/>
            <person name="Fields C.J."/>
            <person name="Lambert K.N."/>
            <person name="Hudson M.E."/>
        </authorList>
    </citation>
    <scope>NUCLEOTIDE SEQUENCE [LARGE SCALE GENOMIC DNA]</scope>
    <source>
        <strain evidence="2">cHgTN10</strain>
    </source>
</reference>
<evidence type="ECO:0000313" key="2">
    <source>
        <dbReference type="Proteomes" id="UP000245872"/>
    </source>
</evidence>
<evidence type="ECO:0000313" key="1">
    <source>
        <dbReference type="EMBL" id="AWN81354.1"/>
    </source>
</evidence>
<dbReference type="KEGG" id="cher:DK880_00011"/>
<dbReference type="Proteomes" id="UP000245872">
    <property type="component" value="Chromosome"/>
</dbReference>
<dbReference type="EMBL" id="CP029619">
    <property type="protein sequence ID" value="AWN81354.1"/>
    <property type="molecule type" value="Genomic_DNA"/>
</dbReference>
<protein>
    <submittedName>
        <fullName evidence="1">Uncharacterized protein</fullName>
    </submittedName>
</protein>
<keyword evidence="2" id="KW-1185">Reference proteome</keyword>
<gene>
    <name evidence="1" type="ORF">DK880_00011</name>
</gene>
<proteinExistence type="predicted"/>
<sequence>MFQNNNLLQGILGNTRNIILCAIGHNLRLITRKKFLIYT</sequence>
<accession>A0A2Z3LG43</accession>